<keyword evidence="2" id="KW-1133">Transmembrane helix</keyword>
<dbReference type="Proteomes" id="UP000624703">
    <property type="component" value="Unassembled WGS sequence"/>
</dbReference>
<dbReference type="AlphaFoldDB" id="A0A8J7MD32"/>
<evidence type="ECO:0000259" key="5">
    <source>
        <dbReference type="Pfam" id="PF07627"/>
    </source>
</evidence>
<dbReference type="Pfam" id="PF07627">
    <property type="entry name" value="PSCyt3"/>
    <property type="match status" value="1"/>
</dbReference>
<evidence type="ECO:0000259" key="3">
    <source>
        <dbReference type="Pfam" id="PF07624"/>
    </source>
</evidence>
<dbReference type="EMBL" id="JAENIM010000021">
    <property type="protein sequence ID" value="MBK1790366.1"/>
    <property type="molecule type" value="Genomic_DNA"/>
</dbReference>
<feature type="domain" description="DUF1595" evidence="8">
    <location>
        <begin position="724"/>
        <end position="786"/>
    </location>
</feature>
<dbReference type="Pfam" id="PF07631">
    <property type="entry name" value="PSD4"/>
    <property type="match status" value="1"/>
</dbReference>
<dbReference type="InterPro" id="IPR011429">
    <property type="entry name" value="Cyt_c_Planctomycete-type"/>
</dbReference>
<gene>
    <name evidence="9" type="ORF">JIN82_04255</name>
</gene>
<dbReference type="InterPro" id="IPR013043">
    <property type="entry name" value="DUF1595"/>
</dbReference>
<dbReference type="InterPro" id="IPR013036">
    <property type="entry name" value="DUF1587"/>
</dbReference>
<keyword evidence="10" id="KW-1185">Reference proteome</keyword>
<feature type="domain" description="Cytochrome C Planctomycete-type" evidence="7">
    <location>
        <begin position="304"/>
        <end position="350"/>
    </location>
</feature>
<evidence type="ECO:0000259" key="4">
    <source>
        <dbReference type="Pfam" id="PF07626"/>
    </source>
</evidence>
<dbReference type="Pfam" id="PF07637">
    <property type="entry name" value="PSD5"/>
    <property type="match status" value="1"/>
</dbReference>
<organism evidence="9 10">
    <name type="scientific">Persicirhabdus sediminis</name>
    <dbReference type="NCBI Taxonomy" id="454144"/>
    <lineage>
        <taxon>Bacteria</taxon>
        <taxon>Pseudomonadati</taxon>
        <taxon>Verrucomicrobiota</taxon>
        <taxon>Verrucomicrobiia</taxon>
        <taxon>Verrucomicrobiales</taxon>
        <taxon>Verrucomicrobiaceae</taxon>
        <taxon>Persicirhabdus</taxon>
    </lineage>
</organism>
<dbReference type="InterPro" id="IPR013042">
    <property type="entry name" value="DUF1592"/>
</dbReference>
<evidence type="ECO:0000259" key="7">
    <source>
        <dbReference type="Pfam" id="PF07635"/>
    </source>
</evidence>
<protein>
    <submittedName>
        <fullName evidence="9">DUF1592 domain-containing protein</fullName>
    </submittedName>
</protein>
<feature type="domain" description="DUF1588" evidence="5">
    <location>
        <begin position="944"/>
        <end position="1042"/>
    </location>
</feature>
<keyword evidence="2" id="KW-0812">Transmembrane</keyword>
<feature type="domain" description="DUF1587" evidence="4">
    <location>
        <begin position="388"/>
        <end position="449"/>
    </location>
</feature>
<dbReference type="RefSeq" id="WP_200310399.1">
    <property type="nucleotide sequence ID" value="NZ_JAENIM010000021.1"/>
</dbReference>
<feature type="region of interest" description="Disordered" evidence="1">
    <location>
        <begin position="76"/>
        <end position="148"/>
    </location>
</feature>
<evidence type="ECO:0000256" key="1">
    <source>
        <dbReference type="SAM" id="MobiDB-lite"/>
    </source>
</evidence>
<evidence type="ECO:0000256" key="2">
    <source>
        <dbReference type="SAM" id="Phobius"/>
    </source>
</evidence>
<dbReference type="InterPro" id="IPR011478">
    <property type="entry name" value="DUF1585"/>
</dbReference>
<dbReference type="Pfam" id="PF07626">
    <property type="entry name" value="PSD3"/>
    <property type="match status" value="1"/>
</dbReference>
<proteinExistence type="predicted"/>
<evidence type="ECO:0000313" key="10">
    <source>
        <dbReference type="Proteomes" id="UP000624703"/>
    </source>
</evidence>
<evidence type="ECO:0000259" key="8">
    <source>
        <dbReference type="Pfam" id="PF07637"/>
    </source>
</evidence>
<comment type="caution">
    <text evidence="9">The sequence shown here is derived from an EMBL/GenBank/DDBJ whole genome shotgun (WGS) entry which is preliminary data.</text>
</comment>
<evidence type="ECO:0000259" key="6">
    <source>
        <dbReference type="Pfam" id="PF07631"/>
    </source>
</evidence>
<name>A0A8J7MD32_9BACT</name>
<feature type="compositionally biased region" description="Low complexity" evidence="1">
    <location>
        <begin position="109"/>
        <end position="129"/>
    </location>
</feature>
<sequence length="1144" mass="126910">MHCVSCGTSLPEFPPQSKHYDCQCGYRLWFVPHGKNEYLMSCHSCGKPGVITREFYQRKTACDCGARCAAIELSATQSPAEEPTPVPAEEKSAAVELKTSTPKRHKKPAPAAAKVAEPVAVTLKPAAPKRAAKSPPPPAAVAQPAAPAQPVRQPAQAVYQQPVVKAKNNYLGMLASVAILGGALAGIYYLPELTGKTDDQPAAEAETAAAKAEAVDTSLMPAQIAEMVRADEGELEISKTTKVNATLTPESPQQDILGNSAQGYQKLANKRETPLSEAKVTSQPSSYEVLHFEDKIQPFLQQYCVSCHGPDEQEGDLRLDDLNAEIASVFDMELWTDILDNLNAGSMPPKKAKQPGHEDILAALDPLTHSLSEARLYFASKSGKSKLRRLNKREYIHTVEQLTGVRITPEDIPDDTRSYGFDTVASGLTVSSQQIYGYLELAEKAIKVACNTPKNSLHARQEAIDFDIANVRKKAIDVYKNRHVPKAQQYIDKIAALRAKGLKDEDIAKQTGNDGLTMLNRSLRLSQAVLDSPLLKYEKLPYTDTGSLILPHADKTLESLAIPLRPPKAAKGEKSITLANGHYKLRLKCAQVGGTSYPPVLKVSIGVRRSEKIVFENIITSTPDSPETIEIPFYYSHDDRGQQISFRCYNTAFEKAPKQEGSKLFTEMVNQLTNRRRKAFGSIDKNQYGIWLGEAQLIPVEGKSSLIGYNRIFFNGDDDESDSYAKEVIHNFAKEAFHNNPPTRSYIDKLFKLYQQSLADGSSFKEALAEPLSIVLASPSFLYLAEDSDLEEGFEEITQNELATRLSYFLWSCQPDDTLKKLARDGKLKDLAVLQEQVMRMIQDPKFDHFNDGFIHQWLKLYKVDEVDPNDFLYSNWTHAVAQASKEESKRFFNTLIRKNRPVHELIKADYLVVNRLMADYYGLPIDKLGPHFQPIAKPHDSPRGGLLSQASFLTMTGNGDRTSPVERGAYILYKFLDFPEMQPPPNVPQLSIDSGDIDTTVPDAMAAHTQQVQCAACHHTIDPIGLGLENFDAAGNWRTEEILPASPSDIKKMRHLPLSTQGQMPDGQRQFDSYHGLQDALIQDRDALVRSLAKAMLTYSLARPVGFQDTPLIEDIVETVKLNNYTAQSLIFAIVLSDTFQQK</sequence>
<feature type="domain" description="DUF1585" evidence="3">
    <location>
        <begin position="1070"/>
        <end position="1141"/>
    </location>
</feature>
<dbReference type="Pfam" id="PF07635">
    <property type="entry name" value="PSCyt1"/>
    <property type="match status" value="1"/>
</dbReference>
<feature type="domain" description="DUF1592" evidence="6">
    <location>
        <begin position="798"/>
        <end position="924"/>
    </location>
</feature>
<keyword evidence="2" id="KW-0472">Membrane</keyword>
<dbReference type="Pfam" id="PF07624">
    <property type="entry name" value="PSD2"/>
    <property type="match status" value="1"/>
</dbReference>
<accession>A0A8J7MD32</accession>
<reference evidence="9" key="1">
    <citation type="submission" date="2021-01" db="EMBL/GenBank/DDBJ databases">
        <title>Modified the classification status of verrucomicrobia.</title>
        <authorList>
            <person name="Feng X."/>
        </authorList>
    </citation>
    <scope>NUCLEOTIDE SEQUENCE</scope>
    <source>
        <strain evidence="9">_KCTC 22039</strain>
    </source>
</reference>
<feature type="transmembrane region" description="Helical" evidence="2">
    <location>
        <begin position="170"/>
        <end position="190"/>
    </location>
</feature>
<dbReference type="InterPro" id="IPR013039">
    <property type="entry name" value="DUF1588"/>
</dbReference>
<evidence type="ECO:0000313" key="9">
    <source>
        <dbReference type="EMBL" id="MBK1790366.1"/>
    </source>
</evidence>